<evidence type="ECO:0000256" key="6">
    <source>
        <dbReference type="ARBA" id="ARBA00022741"/>
    </source>
</evidence>
<feature type="region of interest" description="Disordered" evidence="13">
    <location>
        <begin position="622"/>
        <end position="643"/>
    </location>
</feature>
<evidence type="ECO:0000256" key="3">
    <source>
        <dbReference type="ARBA" id="ARBA00022679"/>
    </source>
</evidence>
<feature type="compositionally biased region" description="Low complexity" evidence="13">
    <location>
        <begin position="627"/>
        <end position="637"/>
    </location>
</feature>
<dbReference type="PROSITE" id="PS00107">
    <property type="entry name" value="PROTEIN_KINASE_ATP"/>
    <property type="match status" value="1"/>
</dbReference>
<evidence type="ECO:0000256" key="14">
    <source>
        <dbReference type="SAM" id="SignalP"/>
    </source>
</evidence>
<feature type="binding site" evidence="12">
    <location>
        <position position="354"/>
    </location>
    <ligand>
        <name>ATP</name>
        <dbReference type="ChEBI" id="CHEBI:30616"/>
    </ligand>
</feature>
<comment type="caution">
    <text evidence="16">The sequence shown here is derived from an EMBL/GenBank/DDBJ whole genome shotgun (WGS) entry which is preliminary data.</text>
</comment>
<keyword evidence="6 12" id="KW-0547">Nucleotide-binding</keyword>
<evidence type="ECO:0000256" key="10">
    <source>
        <dbReference type="ARBA" id="ARBA00023136"/>
    </source>
</evidence>
<comment type="subcellular location">
    <subcellularLocation>
        <location evidence="1">Membrane</location>
        <topology evidence="1">Single-pass type I membrane protein</topology>
    </subcellularLocation>
</comment>
<dbReference type="GO" id="GO:0030247">
    <property type="term" value="F:polysaccharide binding"/>
    <property type="evidence" value="ECO:0007669"/>
    <property type="project" value="InterPro"/>
</dbReference>
<dbReference type="AlphaFoldDB" id="A0AAN8Z5S0"/>
<dbReference type="Gene3D" id="3.30.200.20">
    <property type="entry name" value="Phosphorylase Kinase, domain 1"/>
    <property type="match status" value="1"/>
</dbReference>
<reference evidence="16 17" key="1">
    <citation type="submission" date="2023-12" db="EMBL/GenBank/DDBJ databases">
        <title>A high-quality genome assembly for Dillenia turbinata (Dilleniales).</title>
        <authorList>
            <person name="Chanderbali A."/>
        </authorList>
    </citation>
    <scope>NUCLEOTIDE SEQUENCE [LARGE SCALE GENOMIC DNA]</scope>
    <source>
        <strain evidence="16">LSX21</strain>
        <tissue evidence="16">Leaf</tissue>
    </source>
</reference>
<keyword evidence="5 14" id="KW-0732">Signal</keyword>
<evidence type="ECO:0000256" key="8">
    <source>
        <dbReference type="ARBA" id="ARBA00022840"/>
    </source>
</evidence>
<dbReference type="PANTHER" id="PTHR27009">
    <property type="entry name" value="RUST RESISTANCE KINASE LR10-RELATED"/>
    <property type="match status" value="1"/>
</dbReference>
<keyword evidence="17" id="KW-1185">Reference proteome</keyword>
<evidence type="ECO:0000256" key="11">
    <source>
        <dbReference type="ARBA" id="ARBA00023180"/>
    </source>
</evidence>
<dbReference type="Pfam" id="PF00069">
    <property type="entry name" value="Pkinase"/>
    <property type="match status" value="1"/>
</dbReference>
<dbReference type="InterPro" id="IPR011009">
    <property type="entry name" value="Kinase-like_dom_sf"/>
</dbReference>
<dbReference type="FunFam" id="3.30.200.20:FF:000178">
    <property type="entry name" value="serine/threonine-protein kinase PBS1-like"/>
    <property type="match status" value="1"/>
</dbReference>
<dbReference type="EMBL" id="JBAMMX010000015">
    <property type="protein sequence ID" value="KAK6925967.1"/>
    <property type="molecule type" value="Genomic_DNA"/>
</dbReference>
<accession>A0AAN8Z5S0</accession>
<evidence type="ECO:0000256" key="7">
    <source>
        <dbReference type="ARBA" id="ARBA00022777"/>
    </source>
</evidence>
<evidence type="ECO:0000313" key="17">
    <source>
        <dbReference type="Proteomes" id="UP001370490"/>
    </source>
</evidence>
<gene>
    <name evidence="16" type="ORF">RJ641_007686</name>
</gene>
<keyword evidence="4" id="KW-0812">Transmembrane</keyword>
<keyword evidence="9" id="KW-1133">Transmembrane helix</keyword>
<dbReference type="GO" id="GO:0016020">
    <property type="term" value="C:membrane"/>
    <property type="evidence" value="ECO:0007669"/>
    <property type="project" value="UniProtKB-SubCell"/>
</dbReference>
<dbReference type="Proteomes" id="UP001370490">
    <property type="component" value="Unassembled WGS sequence"/>
</dbReference>
<dbReference type="SUPFAM" id="SSF56112">
    <property type="entry name" value="Protein kinase-like (PK-like)"/>
    <property type="match status" value="1"/>
</dbReference>
<dbReference type="GO" id="GO:0004674">
    <property type="term" value="F:protein serine/threonine kinase activity"/>
    <property type="evidence" value="ECO:0007669"/>
    <property type="project" value="UniProtKB-KW"/>
</dbReference>
<keyword evidence="10" id="KW-0472">Membrane</keyword>
<dbReference type="InterPro" id="IPR025287">
    <property type="entry name" value="WAK_GUB"/>
</dbReference>
<sequence>MNTRDLITILVVFSQFLCMAAKGNHSCSPSSCGNLRNISYPFRLKTDPRRCGDFRYELACENNNSLPVLYLFSGKYYVQTINYRNYTIRVVDPDLIRSDNWSSSLPLYPLGNYNFTGYNTYPPPYTIHKNQGPWYSKEYVAQTLIFVSCLNPVNSKRYVRMAPRGFDGAPYSYVLAGNVTAGDLVESCRVESMAMTSLSLLTVRANWSFGDVINEMAFGFELSWFNVRCKEAQLSQCEFIDFCYLDESNKVQAFPSFCIGPFQLIQTLALSARAACGMPCICAFFIYKWRRRHLSGYNIIEDFIQNHNNLVPIRYSYSEIKKMTRGFGDKLGEGGFGCVFKGKLRSGGLVAVKKLNSKANGQDFISEVATIGRVHHTNVVQLLGFCAEGSKRALIYDFMPKGSLDKYIFPREGSINLSWENLYQISLGIARGMDYLHRGCDMQILHFDIKPHNILLDNNFNPKISDFGLARLFPTDNKTIYLTAARGTLGYMAPELFYENIGSVSYKADIYSFGMLLLEIAGRRKNLDAYTVHSSKIYFPRWVYDQFSKGKEIEMGDATEVEKGLVKKMIIVALWCIQMKPNDRPSMDNVLKMLEGDVELLQMPPKPVFYPQEIPVEDCEMDTNAASSSYSDSDSISLLVKED</sequence>
<dbReference type="GO" id="GO:0005524">
    <property type="term" value="F:ATP binding"/>
    <property type="evidence" value="ECO:0007669"/>
    <property type="project" value="UniProtKB-UniRule"/>
</dbReference>
<dbReference type="Gene3D" id="1.10.510.10">
    <property type="entry name" value="Transferase(Phosphotransferase) domain 1"/>
    <property type="match status" value="1"/>
</dbReference>
<evidence type="ECO:0000256" key="12">
    <source>
        <dbReference type="PROSITE-ProRule" id="PRU10141"/>
    </source>
</evidence>
<keyword evidence="7 16" id="KW-0418">Kinase</keyword>
<feature type="domain" description="Protein kinase" evidence="15">
    <location>
        <begin position="325"/>
        <end position="601"/>
    </location>
</feature>
<evidence type="ECO:0000313" key="16">
    <source>
        <dbReference type="EMBL" id="KAK6925967.1"/>
    </source>
</evidence>
<evidence type="ECO:0000256" key="9">
    <source>
        <dbReference type="ARBA" id="ARBA00022989"/>
    </source>
</evidence>
<keyword evidence="2" id="KW-0723">Serine/threonine-protein kinase</keyword>
<dbReference type="Pfam" id="PF13947">
    <property type="entry name" value="GUB_WAK_bind"/>
    <property type="match status" value="1"/>
</dbReference>
<dbReference type="InterPro" id="IPR000719">
    <property type="entry name" value="Prot_kinase_dom"/>
</dbReference>
<dbReference type="CDD" id="cd14066">
    <property type="entry name" value="STKc_IRAK"/>
    <property type="match status" value="1"/>
</dbReference>
<evidence type="ECO:0000256" key="5">
    <source>
        <dbReference type="ARBA" id="ARBA00022729"/>
    </source>
</evidence>
<dbReference type="InterPro" id="IPR008271">
    <property type="entry name" value="Ser/Thr_kinase_AS"/>
</dbReference>
<protein>
    <submittedName>
        <fullName evidence="16">Protein kinase domain</fullName>
    </submittedName>
</protein>
<dbReference type="SMART" id="SM00220">
    <property type="entry name" value="S_TKc"/>
    <property type="match status" value="1"/>
</dbReference>
<dbReference type="InterPro" id="IPR017441">
    <property type="entry name" value="Protein_kinase_ATP_BS"/>
</dbReference>
<dbReference type="PROSITE" id="PS00108">
    <property type="entry name" value="PROTEIN_KINASE_ST"/>
    <property type="match status" value="1"/>
</dbReference>
<name>A0AAN8Z5S0_9MAGN</name>
<evidence type="ECO:0000256" key="2">
    <source>
        <dbReference type="ARBA" id="ARBA00022527"/>
    </source>
</evidence>
<dbReference type="PROSITE" id="PS50011">
    <property type="entry name" value="PROTEIN_KINASE_DOM"/>
    <property type="match status" value="1"/>
</dbReference>
<evidence type="ECO:0000259" key="15">
    <source>
        <dbReference type="PROSITE" id="PS50011"/>
    </source>
</evidence>
<keyword evidence="11" id="KW-0325">Glycoprotein</keyword>
<dbReference type="FunFam" id="1.10.510.10:FF:000590">
    <property type="entry name" value="PR5-like receptor kinase"/>
    <property type="match status" value="1"/>
</dbReference>
<evidence type="ECO:0000256" key="1">
    <source>
        <dbReference type="ARBA" id="ARBA00004479"/>
    </source>
</evidence>
<proteinExistence type="predicted"/>
<keyword evidence="3" id="KW-0808">Transferase</keyword>
<evidence type="ECO:0000256" key="4">
    <source>
        <dbReference type="ARBA" id="ARBA00022692"/>
    </source>
</evidence>
<evidence type="ECO:0000256" key="13">
    <source>
        <dbReference type="SAM" id="MobiDB-lite"/>
    </source>
</evidence>
<keyword evidence="8 12" id="KW-0067">ATP-binding</keyword>
<dbReference type="InterPro" id="IPR045874">
    <property type="entry name" value="LRK10/LRL21-25-like"/>
</dbReference>
<feature type="signal peptide" evidence="14">
    <location>
        <begin position="1"/>
        <end position="21"/>
    </location>
</feature>
<feature type="chain" id="PRO_5042937164" evidence="14">
    <location>
        <begin position="22"/>
        <end position="643"/>
    </location>
</feature>
<organism evidence="16 17">
    <name type="scientific">Dillenia turbinata</name>
    <dbReference type="NCBI Taxonomy" id="194707"/>
    <lineage>
        <taxon>Eukaryota</taxon>
        <taxon>Viridiplantae</taxon>
        <taxon>Streptophyta</taxon>
        <taxon>Embryophyta</taxon>
        <taxon>Tracheophyta</taxon>
        <taxon>Spermatophyta</taxon>
        <taxon>Magnoliopsida</taxon>
        <taxon>eudicotyledons</taxon>
        <taxon>Gunneridae</taxon>
        <taxon>Pentapetalae</taxon>
        <taxon>Dilleniales</taxon>
        <taxon>Dilleniaceae</taxon>
        <taxon>Dillenia</taxon>
    </lineage>
</organism>